<protein>
    <submittedName>
        <fullName evidence="2">SMI1/KNR4 family protein</fullName>
    </submittedName>
</protein>
<dbReference type="RefSeq" id="WP_164348034.1">
    <property type="nucleotide sequence ID" value="NZ_JAAGLQ010000551.1"/>
</dbReference>
<comment type="caution">
    <text evidence="2">The sequence shown here is derived from an EMBL/GenBank/DDBJ whole genome shotgun (WGS) entry which is preliminary data.</text>
</comment>
<dbReference type="SUPFAM" id="SSF160631">
    <property type="entry name" value="SMI1/KNR4-like"/>
    <property type="match status" value="1"/>
</dbReference>
<name>A0A6N9U4V1_STRHA</name>
<dbReference type="AlphaFoldDB" id="A0A6N9U4V1"/>
<dbReference type="InterPro" id="IPR037883">
    <property type="entry name" value="Knr4/Smi1-like_sf"/>
</dbReference>
<feature type="domain" description="Knr4/Smi1-like" evidence="1">
    <location>
        <begin position="43"/>
        <end position="175"/>
    </location>
</feature>
<reference evidence="2 3" key="1">
    <citation type="submission" date="2020-01" db="EMBL/GenBank/DDBJ databases">
        <title>Insect and environment-associated Actinomycetes.</title>
        <authorList>
            <person name="Currrie C."/>
            <person name="Chevrette M."/>
            <person name="Carlson C."/>
            <person name="Stubbendieck R."/>
            <person name="Wendt-Pienkowski E."/>
        </authorList>
    </citation>
    <scope>NUCLEOTIDE SEQUENCE [LARGE SCALE GENOMIC DNA]</scope>
    <source>
        <strain evidence="2 3">SID11342</strain>
    </source>
</reference>
<dbReference type="SMART" id="SM00860">
    <property type="entry name" value="SMI1_KNR4"/>
    <property type="match status" value="1"/>
</dbReference>
<dbReference type="Gene3D" id="3.40.1580.10">
    <property type="entry name" value="SMI1/KNR4-like"/>
    <property type="match status" value="1"/>
</dbReference>
<gene>
    <name evidence="2" type="ORF">G3I29_25910</name>
</gene>
<accession>A0A6N9U4V1</accession>
<evidence type="ECO:0000313" key="3">
    <source>
        <dbReference type="Proteomes" id="UP000471293"/>
    </source>
</evidence>
<dbReference type="Pfam" id="PF09346">
    <property type="entry name" value="SMI1_KNR4"/>
    <property type="match status" value="1"/>
</dbReference>
<evidence type="ECO:0000313" key="2">
    <source>
        <dbReference type="EMBL" id="NEA18871.1"/>
    </source>
</evidence>
<dbReference type="EMBL" id="JAAGLQ010000551">
    <property type="protein sequence ID" value="NEA18871.1"/>
    <property type="molecule type" value="Genomic_DNA"/>
</dbReference>
<dbReference type="Proteomes" id="UP000471293">
    <property type="component" value="Unassembled WGS sequence"/>
</dbReference>
<proteinExistence type="predicted"/>
<organism evidence="2 3">
    <name type="scientific">Streptomyces halstedii</name>
    <dbReference type="NCBI Taxonomy" id="1944"/>
    <lineage>
        <taxon>Bacteria</taxon>
        <taxon>Bacillati</taxon>
        <taxon>Actinomycetota</taxon>
        <taxon>Actinomycetes</taxon>
        <taxon>Kitasatosporales</taxon>
        <taxon>Streptomycetaceae</taxon>
        <taxon>Streptomyces</taxon>
    </lineage>
</organism>
<dbReference type="InterPro" id="IPR018958">
    <property type="entry name" value="Knr4/Smi1-like_dom"/>
</dbReference>
<sequence>MDIDNWQWFLDRWNAQWRAVQKLADPEEADEEALAAGGLCFPSAGERRTAALERRLGTALPPSYRAFLQVSDGWRHAGGSVYLLAGTGDADWHRDPMGMKALYEEQLDARPTPSEVLMAGMWERALRLSVDSDMTDVLLDPGDTDENGEWALYVYKGWSGEYPERYGSFAAFMREGHRTFVADQGDDPRFEDELTRELDASVERARVACLAGEDVDAQAAALGEAESFGRPRARVLREQIGTMLGRAGHLPVPPDTNDPLYVREVMPVLALEHCQRGRDDDWFLRRHGEEGREAAEAALAAARGRTFRYVSPGAFGRAVDEAREQARWGDTDTAWRTLVTAVPGWEPYGPEHLAPIGLTADPLLGPLVTPERGRHILTTPRAGHGGRTGAPVVGPERDGGWGLGWVAQDDRPDHSYRFVAVQGITPRALAERLGGGEPLAPHTGRELWRLRHRGGDTRGRCLYRVGFCGGAGDWSFAYDHDPEAYQYGRVEGSGALVPPGIRSVAVWCERNAVPGRGCTDVFHFSYAEDGETRFTAVARAGAAEATGTVPDGLDPALFGAALFDGAPPVPAGGTGPGLARDAETRALDAIGAAFGIGLPRFALRQGGLHAAWGPSWIRPPGPGQAVLTFVRRRPAG</sequence>
<evidence type="ECO:0000259" key="1">
    <source>
        <dbReference type="SMART" id="SM00860"/>
    </source>
</evidence>